<evidence type="ECO:0000313" key="3">
    <source>
        <dbReference type="Proteomes" id="UP001387215"/>
    </source>
</evidence>
<dbReference type="RefSeq" id="WP_336130770.1">
    <property type="nucleotide sequence ID" value="NZ_JBANDL010000002.1"/>
</dbReference>
<name>A0ABU8CXG3_9GAMM</name>
<evidence type="ECO:0000313" key="2">
    <source>
        <dbReference type="EMBL" id="MEI2453453.1"/>
    </source>
</evidence>
<feature type="chain" id="PRO_5046002151" evidence="1">
    <location>
        <begin position="25"/>
        <end position="81"/>
    </location>
</feature>
<accession>A0ABU8CXG3</accession>
<reference evidence="2 3" key="1">
    <citation type="submission" date="2024-02" db="EMBL/GenBank/DDBJ databases">
        <title>Lysobacter Genome Sequencing and Mining.</title>
        <authorList>
            <person name="Bierman J."/>
            <person name="Walker M.C."/>
        </authorList>
    </citation>
    <scope>NUCLEOTIDE SEQUENCE [LARGE SCALE GENOMIC DNA]</scope>
    <source>
        <strain evidence="2 3">PB6250</strain>
    </source>
</reference>
<feature type="signal peptide" evidence="1">
    <location>
        <begin position="1"/>
        <end position="24"/>
    </location>
</feature>
<gene>
    <name evidence="2" type="ORF">V2J18_02050</name>
</gene>
<sequence>MSYVRNWSFLVQASIAIAVIAAGAAALPAGTAHTVVVGDIEYGCPNGCLVSDGPSGPVVKDAGGSRMVLGHLKENYSVMSD</sequence>
<evidence type="ECO:0000256" key="1">
    <source>
        <dbReference type="SAM" id="SignalP"/>
    </source>
</evidence>
<keyword evidence="3" id="KW-1185">Reference proteome</keyword>
<protein>
    <submittedName>
        <fullName evidence="2">Uncharacterized protein</fullName>
    </submittedName>
</protein>
<dbReference type="Proteomes" id="UP001387215">
    <property type="component" value="Unassembled WGS sequence"/>
</dbReference>
<keyword evidence="1" id="KW-0732">Signal</keyword>
<organism evidence="2 3">
    <name type="scientific">Lysobacter firmicutimachus</name>
    <dbReference type="NCBI Taxonomy" id="1792846"/>
    <lineage>
        <taxon>Bacteria</taxon>
        <taxon>Pseudomonadati</taxon>
        <taxon>Pseudomonadota</taxon>
        <taxon>Gammaproteobacteria</taxon>
        <taxon>Lysobacterales</taxon>
        <taxon>Lysobacteraceae</taxon>
        <taxon>Lysobacter</taxon>
    </lineage>
</organism>
<proteinExistence type="predicted"/>
<dbReference type="EMBL" id="JBANDL010000002">
    <property type="protein sequence ID" value="MEI2453453.1"/>
    <property type="molecule type" value="Genomic_DNA"/>
</dbReference>
<comment type="caution">
    <text evidence="2">The sequence shown here is derived from an EMBL/GenBank/DDBJ whole genome shotgun (WGS) entry which is preliminary data.</text>
</comment>